<sequence length="122" mass="14453">MNEWTICMDLRKQKRKRRRSEQEKCPHLVVPEKAYQLQRKLNIDGLATALLGTEAYELQVQGWIYTRVLRPDNSYTEEDQWEYTTIGNFNRWRDRLLFRRTAEATLCQADPAEGYALPGRSS</sequence>
<reference evidence="1" key="1">
    <citation type="journal article" date="2019" name="MBio">
        <title>Virus Genomes from Deep Sea Sediments Expand the Ocean Megavirome and Support Independent Origins of Viral Gigantism.</title>
        <authorList>
            <person name="Backstrom D."/>
            <person name="Yutin N."/>
            <person name="Jorgensen S.L."/>
            <person name="Dharamshi J."/>
            <person name="Homa F."/>
            <person name="Zaremba-Niedwiedzka K."/>
            <person name="Spang A."/>
            <person name="Wolf Y.I."/>
            <person name="Koonin E.V."/>
            <person name="Ettema T.J."/>
        </authorList>
    </citation>
    <scope>NUCLEOTIDE SEQUENCE</scope>
</reference>
<evidence type="ECO:0000313" key="1">
    <source>
        <dbReference type="EMBL" id="QBK87680.1"/>
    </source>
</evidence>
<proteinExistence type="predicted"/>
<dbReference type="EMBL" id="MK500369">
    <property type="protein sequence ID" value="QBK87680.1"/>
    <property type="molecule type" value="Genomic_DNA"/>
</dbReference>
<protein>
    <submittedName>
        <fullName evidence="1">Uncharacterized protein</fullName>
    </submittedName>
</protein>
<organism evidence="1">
    <name type="scientific">Marseillevirus LCMAC202</name>
    <dbReference type="NCBI Taxonomy" id="2506606"/>
    <lineage>
        <taxon>Viruses</taxon>
        <taxon>Varidnaviria</taxon>
        <taxon>Bamfordvirae</taxon>
        <taxon>Nucleocytoviricota</taxon>
        <taxon>Megaviricetes</taxon>
        <taxon>Pimascovirales</taxon>
        <taxon>Pimascovirales incertae sedis</taxon>
        <taxon>Marseilleviridae</taxon>
    </lineage>
</organism>
<name>A0A481YXC9_9VIRU</name>
<accession>A0A481YXC9</accession>
<gene>
    <name evidence="1" type="ORF">LCMAC202_00160</name>
</gene>